<dbReference type="Pfam" id="PF11056">
    <property type="entry name" value="UvsY"/>
    <property type="match status" value="1"/>
</dbReference>
<dbReference type="AlphaFoldDB" id="A0A382C9J8"/>
<sequence>MKLENIQELWTSDCVLDDVQLDVESKRIPELHNKYFKIFSDEKLRLVKFESKKKELSKLKWLYYTGKLDKNSLDRMEWEPFELDIKSRNRLDLDRFLNSDKDMIDMQEKIEYQKEKINYLESIIKTVVNRNFLIKNIIDWRKFTSGA</sequence>
<dbReference type="EMBL" id="UINC01033378">
    <property type="protein sequence ID" value="SVB22574.1"/>
    <property type="molecule type" value="Genomic_DNA"/>
</dbReference>
<name>A0A382C9J8_9ZZZZ</name>
<protein>
    <submittedName>
        <fullName evidence="1">Uncharacterized protein</fullName>
    </submittedName>
</protein>
<dbReference type="InterPro" id="IPR021289">
    <property type="entry name" value="UvsY"/>
</dbReference>
<reference evidence="1" key="1">
    <citation type="submission" date="2018-05" db="EMBL/GenBank/DDBJ databases">
        <authorList>
            <person name="Lanie J.A."/>
            <person name="Ng W.-L."/>
            <person name="Kazmierczak K.M."/>
            <person name="Andrzejewski T.M."/>
            <person name="Davidsen T.M."/>
            <person name="Wayne K.J."/>
            <person name="Tettelin H."/>
            <person name="Glass J.I."/>
            <person name="Rusch D."/>
            <person name="Podicherti R."/>
            <person name="Tsui H.-C.T."/>
            <person name="Winkler M.E."/>
        </authorList>
    </citation>
    <scope>NUCLEOTIDE SEQUENCE</scope>
</reference>
<proteinExistence type="predicted"/>
<gene>
    <name evidence="1" type="ORF">METZ01_LOCUS175428</name>
</gene>
<evidence type="ECO:0000313" key="1">
    <source>
        <dbReference type="EMBL" id="SVB22574.1"/>
    </source>
</evidence>
<accession>A0A382C9J8</accession>
<organism evidence="1">
    <name type="scientific">marine metagenome</name>
    <dbReference type="NCBI Taxonomy" id="408172"/>
    <lineage>
        <taxon>unclassified sequences</taxon>
        <taxon>metagenomes</taxon>
        <taxon>ecological metagenomes</taxon>
    </lineage>
</organism>